<dbReference type="RefSeq" id="WP_229484393.1">
    <property type="nucleotide sequence ID" value="NZ_JAIVFQ010000010.1"/>
</dbReference>
<evidence type="ECO:0000313" key="3">
    <source>
        <dbReference type="EMBL" id="MCC5599545.1"/>
    </source>
</evidence>
<dbReference type="Gene3D" id="3.40.50.410">
    <property type="entry name" value="von Willebrand factor, type A domain"/>
    <property type="match status" value="1"/>
</dbReference>
<feature type="chain" id="PRO_5047095520" evidence="1">
    <location>
        <begin position="24"/>
        <end position="578"/>
    </location>
</feature>
<dbReference type="EMBL" id="JAIVFQ010000010">
    <property type="protein sequence ID" value="MCC5599545.1"/>
    <property type="molecule type" value="Genomic_DNA"/>
</dbReference>
<gene>
    <name evidence="3" type="ORF">LC586_09995</name>
</gene>
<keyword evidence="4" id="KW-1185">Reference proteome</keyword>
<proteinExistence type="predicted"/>
<dbReference type="InterPro" id="IPR002035">
    <property type="entry name" value="VWF_A"/>
</dbReference>
<feature type="domain" description="VWFA" evidence="2">
    <location>
        <begin position="403"/>
        <end position="578"/>
    </location>
</feature>
<dbReference type="SUPFAM" id="SSF53300">
    <property type="entry name" value="vWA-like"/>
    <property type="match status" value="1"/>
</dbReference>
<evidence type="ECO:0000259" key="2">
    <source>
        <dbReference type="PROSITE" id="PS50234"/>
    </source>
</evidence>
<dbReference type="PANTHER" id="PTHR10579:SF43">
    <property type="entry name" value="ZINC FINGER (C3HC4-TYPE RING FINGER) FAMILY PROTEIN"/>
    <property type="match status" value="1"/>
</dbReference>
<dbReference type="PROSITE" id="PS50234">
    <property type="entry name" value="VWFA"/>
    <property type="match status" value="1"/>
</dbReference>
<name>A0ABS8I5S5_9NOSO</name>
<comment type="caution">
    <text evidence="3">The sequence shown here is derived from an EMBL/GenBank/DDBJ whole genome shotgun (WGS) entry which is preliminary data.</text>
</comment>
<feature type="signal peptide" evidence="1">
    <location>
        <begin position="1"/>
        <end position="23"/>
    </location>
</feature>
<dbReference type="InterPro" id="IPR051266">
    <property type="entry name" value="CLCR"/>
</dbReference>
<keyword evidence="1" id="KW-0732">Signal</keyword>
<accession>A0ABS8I5S5</accession>
<dbReference type="InterPro" id="IPR036465">
    <property type="entry name" value="vWFA_dom_sf"/>
</dbReference>
<organism evidence="3 4">
    <name type="scientific">Nostoc favosum CHAB5714</name>
    <dbReference type="NCBI Taxonomy" id="2780399"/>
    <lineage>
        <taxon>Bacteria</taxon>
        <taxon>Bacillati</taxon>
        <taxon>Cyanobacteriota</taxon>
        <taxon>Cyanophyceae</taxon>
        <taxon>Nostocales</taxon>
        <taxon>Nostocaceae</taxon>
        <taxon>Nostoc</taxon>
        <taxon>Nostoc favosum</taxon>
    </lineage>
</organism>
<dbReference type="Pfam" id="PF13531">
    <property type="entry name" value="SBP_bac_11"/>
    <property type="match status" value="1"/>
</dbReference>
<dbReference type="Proteomes" id="UP001199525">
    <property type="component" value="Unassembled WGS sequence"/>
</dbReference>
<reference evidence="3 4" key="1">
    <citation type="journal article" date="2021" name="Microorganisms">
        <title>Genome Evolution of Filamentous Cyanobacterium Nostoc Species: From Facultative Symbiosis to Free Living.</title>
        <authorList>
            <person name="Huo D."/>
            <person name="Li H."/>
            <person name="Cai F."/>
            <person name="Guo X."/>
            <person name="Qiao Z."/>
            <person name="Wang W."/>
            <person name="Yu G."/>
            <person name="Li R."/>
        </authorList>
    </citation>
    <scope>NUCLEOTIDE SEQUENCE [LARGE SCALE GENOMIC DNA]</scope>
    <source>
        <strain evidence="3 4">CHAB 5714</strain>
    </source>
</reference>
<evidence type="ECO:0000256" key="1">
    <source>
        <dbReference type="SAM" id="SignalP"/>
    </source>
</evidence>
<evidence type="ECO:0000313" key="4">
    <source>
        <dbReference type="Proteomes" id="UP001199525"/>
    </source>
</evidence>
<sequence>MKNLPFKFCLAIGLCLTFLSICTTPSSINSFESADRYLSQHLLPSIELDSQLVSDTAAYNVVIPPLADSVPDPNSFPLYGAKPSNDPNIVYVEIYSSAEKANGERQDERWLIDVVEKFNQQRQRLKFGEVIQVGIRNIPSGLGAQILAARKGKPAGYTPATALWLELLKAEGLPLQAIAPALVSNQAIFAIQPQVYQQLAKGGGVTFDRLMDAILADKIQIGYSNPYIGSSALNFLHTLLWRSAGHAQDGKPLTIAELESSQVNSVFSTFQKQIALTTPTYLDLKQIWIRDPQKFQAIVMAYQSYVNLKKQPEFAQLAYIPFGVPENSPLVGFDWNTASEREALEKFAAFATSTPMQQLAQQQGYEKTEYLQRSQFPPLPSGEVLKAAQSFWKQRKDGGHTVYMELIVDTSGSMEQNNRLQAVQKALRFASQQINRGNQIGLVTFSDRPTRRITLAPFNELEQKRLFAAIDQLRPDGETALYDGLAVGLADLMEKQKTDPKGRFYLLLLTDGERTNGLDFGQIKDVIKHSRVRVYPIAYGKVNQQELEAIAAIREGSVYQGTPEKIQVLLKDLFQTNL</sequence>
<dbReference type="CDD" id="cd00198">
    <property type="entry name" value="vWFA"/>
    <property type="match status" value="1"/>
</dbReference>
<protein>
    <submittedName>
        <fullName evidence="3">VWA domain-containing protein</fullName>
    </submittedName>
</protein>
<dbReference type="SMART" id="SM00327">
    <property type="entry name" value="VWA"/>
    <property type="match status" value="1"/>
</dbReference>
<dbReference type="Pfam" id="PF00092">
    <property type="entry name" value="VWA"/>
    <property type="match status" value="1"/>
</dbReference>
<dbReference type="PANTHER" id="PTHR10579">
    <property type="entry name" value="CALCIUM-ACTIVATED CHLORIDE CHANNEL REGULATOR"/>
    <property type="match status" value="1"/>
</dbReference>